<reference evidence="7" key="1">
    <citation type="submission" date="2009-12" db="EMBL/GenBank/DDBJ databases">
        <title>Complete sequence of Treponema azotonutricium strain ZAS-9.</title>
        <authorList>
            <person name="Tetu S.G."/>
            <person name="Matson E."/>
            <person name="Ren Q."/>
            <person name="Seshadri R."/>
            <person name="Elbourne L."/>
            <person name="Hassan K.A."/>
            <person name="Durkin A."/>
            <person name="Radune D."/>
            <person name="Mohamoud Y."/>
            <person name="Shay R."/>
            <person name="Jin S."/>
            <person name="Zhang X."/>
            <person name="Lucey K."/>
            <person name="Ballor N.R."/>
            <person name="Ottesen E."/>
            <person name="Rosenthal R."/>
            <person name="Allen A."/>
            <person name="Leadbetter J.R."/>
            <person name="Paulsen I.T."/>
        </authorList>
    </citation>
    <scope>NUCLEOTIDE SEQUENCE [LARGE SCALE GENOMIC DNA]</scope>
    <source>
        <strain evidence="7">ATCC BAA-888 / DSM 13862 / ZAS-9</strain>
    </source>
</reference>
<comment type="cofactor">
    <cofactor evidence="1">
        <name>[4Fe-4S] cluster</name>
        <dbReference type="ChEBI" id="CHEBI:49883"/>
    </cofactor>
</comment>
<keyword evidence="3" id="KW-0479">Metal-binding</keyword>
<dbReference type="eggNOG" id="COG1032">
    <property type="taxonomic scope" value="Bacteria"/>
</dbReference>
<keyword evidence="5" id="KW-0411">Iron-sulfur</keyword>
<dbReference type="KEGG" id="taz:TREAZ_2933"/>
<proteinExistence type="predicted"/>
<dbReference type="STRING" id="545695.TREAZ_2933"/>
<dbReference type="InterPro" id="IPR058240">
    <property type="entry name" value="rSAM_sf"/>
</dbReference>
<evidence type="ECO:0000256" key="2">
    <source>
        <dbReference type="ARBA" id="ARBA00022691"/>
    </source>
</evidence>
<dbReference type="SUPFAM" id="SSF102114">
    <property type="entry name" value="Radical SAM enzymes"/>
    <property type="match status" value="1"/>
</dbReference>
<dbReference type="InterPro" id="IPR007197">
    <property type="entry name" value="rSAM"/>
</dbReference>
<dbReference type="SFLD" id="SFLDS00029">
    <property type="entry name" value="Radical_SAM"/>
    <property type="match status" value="1"/>
</dbReference>
<protein>
    <submittedName>
        <fullName evidence="6">Uncharacterized protein</fullName>
    </submittedName>
</protein>
<evidence type="ECO:0000313" key="7">
    <source>
        <dbReference type="Proteomes" id="UP000009222"/>
    </source>
</evidence>
<dbReference type="EMBL" id="CP001841">
    <property type="protein sequence ID" value="AEF82813.1"/>
    <property type="molecule type" value="Genomic_DNA"/>
</dbReference>
<keyword evidence="4" id="KW-0408">Iron</keyword>
<dbReference type="InParanoid" id="F5YBT5"/>
<dbReference type="PANTHER" id="PTHR43409">
    <property type="entry name" value="ANAEROBIC MAGNESIUM-PROTOPORPHYRIN IX MONOMETHYL ESTER CYCLASE-RELATED"/>
    <property type="match status" value="1"/>
</dbReference>
<evidence type="ECO:0000256" key="5">
    <source>
        <dbReference type="ARBA" id="ARBA00023014"/>
    </source>
</evidence>
<evidence type="ECO:0000256" key="4">
    <source>
        <dbReference type="ARBA" id="ARBA00023004"/>
    </source>
</evidence>
<dbReference type="Proteomes" id="UP000009222">
    <property type="component" value="Chromosome"/>
</dbReference>
<gene>
    <name evidence="6" type="ordered locus">TREAZ_2933</name>
</gene>
<sequence length="651" mass="76546">MNRRVLLIEPNYRNKYPPMGLMKLAMYHRLQGDDVVFYKGELSQFILMEVVQDTILKLSEIYSIVDWKKMTPEIQTYIKIGKINSDTAFELASQRPFVLKWLEHFKKYYHTGGYYLRPRWDRVCVTTLFTFYWDITIETIEFAKKVCKYSDQVLVGGILASVIPIKVKEKTGITPIEGCLYCKSLRGDPPIGKPIDTLPLDYSILEEIDYQYPASDAYYAYATRGCINRCEFCAVPILEPGHMRNFPIKSKLNEIKKRFGEQRNLLLLDNNVFASEKFDKIIDEIHDSGFYTGATYIPPNKLDIAARQLKDGWNDRAYIRMATRLINEFVEKLEGERHDAYYSMLMDMGLLHNYTATKDNILSFYKFIKDDYEKARSKRPLVRFIDFNQGMDAAPRLATQEKMKKLATIAIRPLRIAFDSWSEREIYVRAIRLAKENDITQMSNYLLYNFRDAPIDLYRRLLLNIDLCDALGVNIYSFPMKYHPIMEEEWYKNRDYIDRPNWTRKSIRTIQAVLNSTAGKIGKGRTFFFKAFGRNEEEFEELLRMPEAFIIKRWDAELSGLTDKWRKAYNKLSDDERNFSDKIIAENIFESSKWQKSSANIKKVLDIYTIERDDIPLVEEEAKTRHIRKFEQSCPKNISAICTKLLEKGKF</sequence>
<evidence type="ECO:0000256" key="3">
    <source>
        <dbReference type="ARBA" id="ARBA00022723"/>
    </source>
</evidence>
<dbReference type="GO" id="GO:0003824">
    <property type="term" value="F:catalytic activity"/>
    <property type="evidence" value="ECO:0007669"/>
    <property type="project" value="InterPro"/>
</dbReference>
<evidence type="ECO:0000313" key="6">
    <source>
        <dbReference type="EMBL" id="AEF82813.1"/>
    </source>
</evidence>
<dbReference type="GO" id="GO:0046872">
    <property type="term" value="F:metal ion binding"/>
    <property type="evidence" value="ECO:0007669"/>
    <property type="project" value="UniProtKB-KW"/>
</dbReference>
<name>F5YBT5_LEAAZ</name>
<dbReference type="HOGENOM" id="CLU_024733_0_0_12"/>
<evidence type="ECO:0000256" key="1">
    <source>
        <dbReference type="ARBA" id="ARBA00001966"/>
    </source>
</evidence>
<dbReference type="AlphaFoldDB" id="F5YBT5"/>
<dbReference type="GO" id="GO:0051536">
    <property type="term" value="F:iron-sulfur cluster binding"/>
    <property type="evidence" value="ECO:0007669"/>
    <property type="project" value="UniProtKB-KW"/>
</dbReference>
<dbReference type="InterPro" id="IPR051198">
    <property type="entry name" value="BchE-like"/>
</dbReference>
<accession>F5YBT5</accession>
<organism evidence="6 7">
    <name type="scientific">Leadbettera azotonutricia (strain ATCC BAA-888 / DSM 13862 / ZAS-9)</name>
    <name type="common">Treponema azotonutricium</name>
    <dbReference type="NCBI Taxonomy" id="545695"/>
    <lineage>
        <taxon>Bacteria</taxon>
        <taxon>Pseudomonadati</taxon>
        <taxon>Spirochaetota</taxon>
        <taxon>Spirochaetia</taxon>
        <taxon>Spirochaetales</taxon>
        <taxon>Breznakiellaceae</taxon>
        <taxon>Leadbettera</taxon>
    </lineage>
</organism>
<keyword evidence="2" id="KW-0949">S-adenosyl-L-methionine</keyword>
<keyword evidence="7" id="KW-1185">Reference proteome</keyword>
<reference evidence="6 7" key="2">
    <citation type="journal article" date="2011" name="ISME J.">
        <title>RNA-seq reveals cooperative metabolic interactions between two termite-gut spirochete species in co-culture.</title>
        <authorList>
            <person name="Rosenthal A.Z."/>
            <person name="Matson E.G."/>
            <person name="Eldar A."/>
            <person name="Leadbetter J.R."/>
        </authorList>
    </citation>
    <scope>NUCLEOTIDE SEQUENCE [LARGE SCALE GENOMIC DNA]</scope>
    <source>
        <strain evidence="7">ATCC BAA-888 / DSM 13862 / ZAS-9</strain>
    </source>
</reference>